<dbReference type="EMBL" id="QWEG01000009">
    <property type="protein sequence ID" value="RHW38077.1"/>
    <property type="molecule type" value="Genomic_DNA"/>
</dbReference>
<dbReference type="AlphaFoldDB" id="A0A417YS01"/>
<accession>A0A417YS01</accession>
<feature type="transmembrane region" description="Helical" evidence="1">
    <location>
        <begin position="161"/>
        <end position="180"/>
    </location>
</feature>
<dbReference type="OrthoDB" id="4187110at2"/>
<evidence type="ECO:0000313" key="3">
    <source>
        <dbReference type="Proteomes" id="UP000284416"/>
    </source>
</evidence>
<dbReference type="PANTHER" id="PTHR37305">
    <property type="entry name" value="INTEGRAL MEMBRANE PROTEIN-RELATED"/>
    <property type="match status" value="1"/>
</dbReference>
<gene>
    <name evidence="2" type="ORF">D1B31_14965</name>
</gene>
<proteinExistence type="predicted"/>
<dbReference type="Pfam" id="PF12679">
    <property type="entry name" value="ABC2_membrane_2"/>
    <property type="match status" value="1"/>
</dbReference>
<feature type="transmembrane region" description="Helical" evidence="1">
    <location>
        <begin position="187"/>
        <end position="206"/>
    </location>
</feature>
<comment type="caution">
    <text evidence="2">The sequence shown here is derived from an EMBL/GenBank/DDBJ whole genome shotgun (WGS) entry which is preliminary data.</text>
</comment>
<keyword evidence="1" id="KW-1133">Transmembrane helix</keyword>
<keyword evidence="1" id="KW-0812">Transmembrane</keyword>
<feature type="transmembrane region" description="Helical" evidence="1">
    <location>
        <begin position="21"/>
        <end position="42"/>
    </location>
</feature>
<organism evidence="2 3">
    <name type="scientific">Neobacillus notoginsengisoli</name>
    <dbReference type="NCBI Taxonomy" id="1578198"/>
    <lineage>
        <taxon>Bacteria</taxon>
        <taxon>Bacillati</taxon>
        <taxon>Bacillota</taxon>
        <taxon>Bacilli</taxon>
        <taxon>Bacillales</taxon>
        <taxon>Bacillaceae</taxon>
        <taxon>Neobacillus</taxon>
    </lineage>
</organism>
<feature type="transmembrane region" description="Helical" evidence="1">
    <location>
        <begin position="76"/>
        <end position="94"/>
    </location>
</feature>
<feature type="transmembrane region" description="Helical" evidence="1">
    <location>
        <begin position="115"/>
        <end position="141"/>
    </location>
</feature>
<sequence length="259" mass="28000">MSQWLTLFQKELLEMWRNFKWVWVPITFILLGVQEPLISYYMPQIIESVGNLPEGAVIEIPPPSEAEVLVSSMGQFNTLGVLIIILVSMSLVAGERKSGIAAMILVKPVSYAKYITAKWAGSLLLVWVAFLIGMLASWYYTGILFDWIPIGDLLGATLLEGLWLSFVLTVSVFFSSLLLVPGAAGFAGLATIIILTILSGSLGHWLEWSPAGLPGYAGGLLMAGKVPDDTVMAAVLSLAAIIVLLTVSVVAFKRKELAA</sequence>
<protein>
    <submittedName>
        <fullName evidence="2">ABC transporter permease</fullName>
    </submittedName>
</protein>
<dbReference type="Proteomes" id="UP000284416">
    <property type="component" value="Unassembled WGS sequence"/>
</dbReference>
<name>A0A417YS01_9BACI</name>
<keyword evidence="1" id="KW-0472">Membrane</keyword>
<dbReference type="PANTHER" id="PTHR37305:SF1">
    <property type="entry name" value="MEMBRANE PROTEIN"/>
    <property type="match status" value="1"/>
</dbReference>
<dbReference type="RefSeq" id="WP_118921779.1">
    <property type="nucleotide sequence ID" value="NZ_QWEG01000009.1"/>
</dbReference>
<reference evidence="2 3" key="1">
    <citation type="journal article" date="2017" name="Int. J. Syst. Evol. Microbiol.">
        <title>Bacillus notoginsengisoli sp. nov., a novel bacterium isolated from the rhizosphere of Panax notoginseng.</title>
        <authorList>
            <person name="Zhang M.Y."/>
            <person name="Cheng J."/>
            <person name="Cai Y."/>
            <person name="Zhang T.Y."/>
            <person name="Wu Y.Y."/>
            <person name="Manikprabhu D."/>
            <person name="Li W.J."/>
            <person name="Zhang Y.X."/>
        </authorList>
    </citation>
    <scope>NUCLEOTIDE SEQUENCE [LARGE SCALE GENOMIC DNA]</scope>
    <source>
        <strain evidence="2 3">JCM 30743</strain>
    </source>
</reference>
<feature type="transmembrane region" description="Helical" evidence="1">
    <location>
        <begin position="231"/>
        <end position="252"/>
    </location>
</feature>
<evidence type="ECO:0000256" key="1">
    <source>
        <dbReference type="SAM" id="Phobius"/>
    </source>
</evidence>
<keyword evidence="3" id="KW-1185">Reference proteome</keyword>
<dbReference type="GO" id="GO:0140359">
    <property type="term" value="F:ABC-type transporter activity"/>
    <property type="evidence" value="ECO:0007669"/>
    <property type="project" value="InterPro"/>
</dbReference>
<dbReference type="GO" id="GO:0005886">
    <property type="term" value="C:plasma membrane"/>
    <property type="evidence" value="ECO:0007669"/>
    <property type="project" value="UniProtKB-SubCell"/>
</dbReference>
<evidence type="ECO:0000313" key="2">
    <source>
        <dbReference type="EMBL" id="RHW38077.1"/>
    </source>
</evidence>